<dbReference type="PANTHER" id="PTHR31920">
    <property type="entry name" value="B3 DOMAIN-CONTAINING"/>
    <property type="match status" value="1"/>
</dbReference>
<dbReference type="SMART" id="SM01019">
    <property type="entry name" value="B3"/>
    <property type="match status" value="1"/>
</dbReference>
<dbReference type="InterPro" id="IPR015300">
    <property type="entry name" value="DNA-bd_pseudobarrel_sf"/>
</dbReference>
<keyword evidence="4" id="KW-0804">Transcription</keyword>
<keyword evidence="3" id="KW-0238">DNA-binding</keyword>
<dbReference type="InterPro" id="IPR050655">
    <property type="entry name" value="Plant_B3_domain"/>
</dbReference>
<dbReference type="CDD" id="cd10017">
    <property type="entry name" value="B3_DNA"/>
    <property type="match status" value="1"/>
</dbReference>
<evidence type="ECO:0000259" key="7">
    <source>
        <dbReference type="PROSITE" id="PS50863"/>
    </source>
</evidence>
<dbReference type="Pfam" id="PF02362">
    <property type="entry name" value="B3"/>
    <property type="match status" value="1"/>
</dbReference>
<evidence type="ECO:0000256" key="3">
    <source>
        <dbReference type="ARBA" id="ARBA00023125"/>
    </source>
</evidence>
<feature type="compositionally biased region" description="Acidic residues" evidence="6">
    <location>
        <begin position="121"/>
        <end position="133"/>
    </location>
</feature>
<dbReference type="EMBL" id="JACGWJ010000008">
    <property type="protein sequence ID" value="KAL0403836.1"/>
    <property type="molecule type" value="Genomic_DNA"/>
</dbReference>
<comment type="subcellular location">
    <subcellularLocation>
        <location evidence="1">Nucleus</location>
    </subcellularLocation>
</comment>
<dbReference type="InterPro" id="IPR003340">
    <property type="entry name" value="B3_DNA-bd"/>
</dbReference>
<dbReference type="GO" id="GO:0005634">
    <property type="term" value="C:nucleus"/>
    <property type="evidence" value="ECO:0007669"/>
    <property type="project" value="UniProtKB-SubCell"/>
</dbReference>
<comment type="caution">
    <text evidence="8">The sequence shown here is derived from an EMBL/GenBank/DDBJ whole genome shotgun (WGS) entry which is preliminary data.</text>
</comment>
<dbReference type="Gene3D" id="2.40.330.10">
    <property type="entry name" value="DNA-binding pseudobarrel domain"/>
    <property type="match status" value="1"/>
</dbReference>
<evidence type="ECO:0000313" key="8">
    <source>
        <dbReference type="EMBL" id="KAL0403836.1"/>
    </source>
</evidence>
<reference evidence="8" key="2">
    <citation type="journal article" date="2024" name="Plant">
        <title>Genomic evolution and insights into agronomic trait innovations of Sesamum species.</title>
        <authorList>
            <person name="Miao H."/>
            <person name="Wang L."/>
            <person name="Qu L."/>
            <person name="Liu H."/>
            <person name="Sun Y."/>
            <person name="Le M."/>
            <person name="Wang Q."/>
            <person name="Wei S."/>
            <person name="Zheng Y."/>
            <person name="Lin W."/>
            <person name="Duan Y."/>
            <person name="Cao H."/>
            <person name="Xiong S."/>
            <person name="Wang X."/>
            <person name="Wei L."/>
            <person name="Li C."/>
            <person name="Ma Q."/>
            <person name="Ju M."/>
            <person name="Zhao R."/>
            <person name="Li G."/>
            <person name="Mu C."/>
            <person name="Tian Q."/>
            <person name="Mei H."/>
            <person name="Zhang T."/>
            <person name="Gao T."/>
            <person name="Zhang H."/>
        </authorList>
    </citation>
    <scope>NUCLEOTIDE SEQUENCE</scope>
    <source>
        <strain evidence="8">G02</strain>
    </source>
</reference>
<gene>
    <name evidence="8" type="ORF">Sradi_2024400</name>
</gene>
<protein>
    <recommendedName>
        <fullName evidence="7">TF-B3 domain-containing protein</fullName>
    </recommendedName>
</protein>
<organism evidence="8">
    <name type="scientific">Sesamum radiatum</name>
    <name type="common">Black benniseed</name>
    <dbReference type="NCBI Taxonomy" id="300843"/>
    <lineage>
        <taxon>Eukaryota</taxon>
        <taxon>Viridiplantae</taxon>
        <taxon>Streptophyta</taxon>
        <taxon>Embryophyta</taxon>
        <taxon>Tracheophyta</taxon>
        <taxon>Spermatophyta</taxon>
        <taxon>Magnoliopsida</taxon>
        <taxon>eudicotyledons</taxon>
        <taxon>Gunneridae</taxon>
        <taxon>Pentapetalae</taxon>
        <taxon>asterids</taxon>
        <taxon>lamiids</taxon>
        <taxon>Lamiales</taxon>
        <taxon>Pedaliaceae</taxon>
        <taxon>Sesamum</taxon>
    </lineage>
</organism>
<keyword evidence="5" id="KW-0539">Nucleus</keyword>
<evidence type="ECO:0000256" key="1">
    <source>
        <dbReference type="ARBA" id="ARBA00004123"/>
    </source>
</evidence>
<accession>A0AAW2TGM1</accession>
<reference evidence="8" key="1">
    <citation type="submission" date="2020-06" db="EMBL/GenBank/DDBJ databases">
        <authorList>
            <person name="Li T."/>
            <person name="Hu X."/>
            <person name="Zhang T."/>
            <person name="Song X."/>
            <person name="Zhang H."/>
            <person name="Dai N."/>
            <person name="Sheng W."/>
            <person name="Hou X."/>
            <person name="Wei L."/>
        </authorList>
    </citation>
    <scope>NUCLEOTIDE SEQUENCE</scope>
    <source>
        <strain evidence="8">G02</strain>
        <tissue evidence="8">Leaf</tissue>
    </source>
</reference>
<evidence type="ECO:0000256" key="6">
    <source>
        <dbReference type="SAM" id="MobiDB-lite"/>
    </source>
</evidence>
<evidence type="ECO:0000256" key="4">
    <source>
        <dbReference type="ARBA" id="ARBA00023163"/>
    </source>
</evidence>
<dbReference type="GO" id="GO:0003677">
    <property type="term" value="F:DNA binding"/>
    <property type="evidence" value="ECO:0007669"/>
    <property type="project" value="UniProtKB-KW"/>
</dbReference>
<proteinExistence type="predicted"/>
<evidence type="ECO:0000256" key="2">
    <source>
        <dbReference type="ARBA" id="ARBA00023015"/>
    </source>
</evidence>
<name>A0AAW2TGM1_SESRA</name>
<dbReference type="SUPFAM" id="SSF101936">
    <property type="entry name" value="DNA-binding pseudobarrel domain"/>
    <property type="match status" value="1"/>
</dbReference>
<sequence length="207" mass="23364">MTRMFPFNLTNVKLIYVVYAQEIPSAFTLSIKGTLPNKAILRDQYSNSWQVNVAKAGDTFYLTDGWPKFAGDNFISRGDMLVFECYGKGLFSTKIYDSSGCEKKGVGAFRVTNEEMKAVTEEDGEDERDDEGLEGTTKDLDEKEQEEVEDKTNDNDDNYILVSEEDDEGEEEIRTSNVHTSIGKHGTSCKFTYSIFCVKCILTFCCT</sequence>
<dbReference type="PROSITE" id="PS50863">
    <property type="entry name" value="B3"/>
    <property type="match status" value="1"/>
</dbReference>
<feature type="domain" description="TF-B3" evidence="7">
    <location>
        <begin position="23"/>
        <end position="99"/>
    </location>
</feature>
<feature type="region of interest" description="Disordered" evidence="6">
    <location>
        <begin position="118"/>
        <end position="157"/>
    </location>
</feature>
<dbReference type="PANTHER" id="PTHR31920:SF135">
    <property type="entry name" value="B3 DOMAIN-CONTAINING PROTEIN OS03G0621600-RELATED"/>
    <property type="match status" value="1"/>
</dbReference>
<evidence type="ECO:0000256" key="5">
    <source>
        <dbReference type="ARBA" id="ARBA00023242"/>
    </source>
</evidence>
<dbReference type="AlphaFoldDB" id="A0AAW2TGM1"/>
<keyword evidence="2" id="KW-0805">Transcription regulation</keyword>